<protein>
    <submittedName>
        <fullName evidence="4">Putative uridylyltransferase</fullName>
        <ecNumber evidence="4">2.7.7.-</ecNumber>
    </submittedName>
</protein>
<evidence type="ECO:0000256" key="2">
    <source>
        <dbReference type="ARBA" id="ARBA00022679"/>
    </source>
</evidence>
<evidence type="ECO:0000313" key="4">
    <source>
        <dbReference type="EMBL" id="QDT43357.1"/>
    </source>
</evidence>
<sequence length="473" mass="52648">MTIPTSFPEDLFQNLKQHQQTQLLHWWDDLNDQQRAEITGQIQQINFEQIQRLYSAEGSSKAEESPAEKAERATRPATVIRLQDRAASHAESESAIQAGNQLLSEGKVGAILVAGGQGSRLGFSHPKGMYPVGPVKQTSLFQMLVEQLLARANKAGKPISYFIMTSDATHDETVEYFQQHQNFGLAEENLYFFKQGTMPAVDAKSGEILLEEKHRIAVSPDGHGGMLAALKKSGMFKIMQEKGIDTLYYHQVDNPTAIVCDPEFLGYHLQRNAEVSVKVVSKRSPEEKMGIVCDVDQKTQIIEYSDLPAQIAEQTDAEGNLLHWAGSTAIHVFNRTFLEQIADNDDLLPFHQANKKVPFVDDSGNQISPTKPNAIKFERFIFDVLPVADTVLVYEIDRQREFNPLKNADGADSPKTVHAALCRISSEWLAGYGVSVPEGADVEISPLYALDEAELKTKITPNTQFTFPLYLGE</sequence>
<dbReference type="RefSeq" id="WP_145217977.1">
    <property type="nucleotide sequence ID" value="NZ_CP036269.1"/>
</dbReference>
<accession>A0A517RHJ8</accession>
<dbReference type="KEGG" id="gaz:Pan241w_34570"/>
<evidence type="ECO:0000256" key="3">
    <source>
        <dbReference type="ARBA" id="ARBA00022695"/>
    </source>
</evidence>
<gene>
    <name evidence="4" type="ORF">Pan241w_34570</name>
</gene>
<proteinExistence type="inferred from homology"/>
<dbReference type="EMBL" id="CP036269">
    <property type="protein sequence ID" value="QDT43357.1"/>
    <property type="molecule type" value="Genomic_DNA"/>
</dbReference>
<dbReference type="Proteomes" id="UP000317171">
    <property type="component" value="Chromosome"/>
</dbReference>
<dbReference type="OrthoDB" id="9806910at2"/>
<dbReference type="AlphaFoldDB" id="A0A517RHJ8"/>
<dbReference type="InterPro" id="IPR039741">
    <property type="entry name" value="UDP-sugar_pyrophosphorylase"/>
</dbReference>
<dbReference type="EC" id="2.7.7.-" evidence="4"/>
<dbReference type="SUPFAM" id="SSF53448">
    <property type="entry name" value="Nucleotide-diphospho-sugar transferases"/>
    <property type="match status" value="1"/>
</dbReference>
<dbReference type="Gene3D" id="3.90.550.10">
    <property type="entry name" value="Spore Coat Polysaccharide Biosynthesis Protein SpsA, Chain A"/>
    <property type="match status" value="1"/>
</dbReference>
<dbReference type="PANTHER" id="PTHR11952:SF2">
    <property type="entry name" value="LD24639P"/>
    <property type="match status" value="1"/>
</dbReference>
<keyword evidence="2 4" id="KW-0808">Transferase</keyword>
<dbReference type="InterPro" id="IPR029044">
    <property type="entry name" value="Nucleotide-diphossugar_trans"/>
</dbReference>
<organism evidence="4 5">
    <name type="scientific">Gimesia alba</name>
    <dbReference type="NCBI Taxonomy" id="2527973"/>
    <lineage>
        <taxon>Bacteria</taxon>
        <taxon>Pseudomonadati</taxon>
        <taxon>Planctomycetota</taxon>
        <taxon>Planctomycetia</taxon>
        <taxon>Planctomycetales</taxon>
        <taxon>Planctomycetaceae</taxon>
        <taxon>Gimesia</taxon>
    </lineage>
</organism>
<evidence type="ECO:0000313" key="5">
    <source>
        <dbReference type="Proteomes" id="UP000317171"/>
    </source>
</evidence>
<dbReference type="CDD" id="cd04193">
    <property type="entry name" value="UDPGlcNAc_PPase"/>
    <property type="match status" value="1"/>
</dbReference>
<evidence type="ECO:0000256" key="1">
    <source>
        <dbReference type="ARBA" id="ARBA00010401"/>
    </source>
</evidence>
<name>A0A517RHJ8_9PLAN</name>
<comment type="similarity">
    <text evidence="1">Belongs to the UDPGP type 1 family.</text>
</comment>
<dbReference type="Pfam" id="PF01704">
    <property type="entry name" value="UDPGP"/>
    <property type="match status" value="1"/>
</dbReference>
<dbReference type="PANTHER" id="PTHR11952">
    <property type="entry name" value="UDP- GLUCOSE PYROPHOSPHORYLASE"/>
    <property type="match status" value="1"/>
</dbReference>
<reference evidence="4 5" key="1">
    <citation type="submission" date="2019-02" db="EMBL/GenBank/DDBJ databases">
        <title>Deep-cultivation of Planctomycetes and their phenomic and genomic characterization uncovers novel biology.</title>
        <authorList>
            <person name="Wiegand S."/>
            <person name="Jogler M."/>
            <person name="Boedeker C."/>
            <person name="Pinto D."/>
            <person name="Vollmers J."/>
            <person name="Rivas-Marin E."/>
            <person name="Kohn T."/>
            <person name="Peeters S.H."/>
            <person name="Heuer A."/>
            <person name="Rast P."/>
            <person name="Oberbeckmann S."/>
            <person name="Bunk B."/>
            <person name="Jeske O."/>
            <person name="Meyerdierks A."/>
            <person name="Storesund J.E."/>
            <person name="Kallscheuer N."/>
            <person name="Luecker S."/>
            <person name="Lage O.M."/>
            <person name="Pohl T."/>
            <person name="Merkel B.J."/>
            <person name="Hornburger P."/>
            <person name="Mueller R.-W."/>
            <person name="Bruemmer F."/>
            <person name="Labrenz M."/>
            <person name="Spormann A.M."/>
            <person name="Op den Camp H."/>
            <person name="Overmann J."/>
            <person name="Amann R."/>
            <person name="Jetten M.S.M."/>
            <person name="Mascher T."/>
            <person name="Medema M.H."/>
            <person name="Devos D.P."/>
            <person name="Kaster A.-K."/>
            <person name="Ovreas L."/>
            <person name="Rohde M."/>
            <person name="Galperin M.Y."/>
            <person name="Jogler C."/>
        </authorList>
    </citation>
    <scope>NUCLEOTIDE SEQUENCE [LARGE SCALE GENOMIC DNA]</scope>
    <source>
        <strain evidence="4 5">Pan241w</strain>
    </source>
</reference>
<dbReference type="InterPro" id="IPR002618">
    <property type="entry name" value="UDPGP_fam"/>
</dbReference>
<keyword evidence="3 4" id="KW-0548">Nucleotidyltransferase</keyword>
<dbReference type="GO" id="GO:0070569">
    <property type="term" value="F:uridylyltransferase activity"/>
    <property type="evidence" value="ECO:0007669"/>
    <property type="project" value="InterPro"/>
</dbReference>
<keyword evidence="5" id="KW-1185">Reference proteome</keyword>